<dbReference type="Pfam" id="PF13450">
    <property type="entry name" value="NAD_binding_8"/>
    <property type="match status" value="1"/>
</dbReference>
<name>A0A5C6U236_9BURK</name>
<dbReference type="Gene3D" id="3.50.50.60">
    <property type="entry name" value="FAD/NAD(P)-binding domain"/>
    <property type="match status" value="1"/>
</dbReference>
<dbReference type="SUPFAM" id="SSF51905">
    <property type="entry name" value="FAD/NAD(P)-binding domain"/>
    <property type="match status" value="1"/>
</dbReference>
<protein>
    <recommendedName>
        <fullName evidence="3">FAD-dependent oxidoreductase</fullName>
    </recommendedName>
</protein>
<dbReference type="Gene3D" id="3.90.660.10">
    <property type="match status" value="1"/>
</dbReference>
<gene>
    <name evidence="1" type="ORF">FSC37_06025</name>
</gene>
<dbReference type="PANTHER" id="PTHR16128">
    <property type="entry name" value="FAD/NAD(P)-BINDING OXIDOREDUCTASE FAMILY PROTEIN"/>
    <property type="match status" value="1"/>
</dbReference>
<evidence type="ECO:0000313" key="1">
    <source>
        <dbReference type="EMBL" id="TXC65755.1"/>
    </source>
</evidence>
<sequence>MRMLQRMHSSNPPKRVAVVGAGLAGAAAASRLAEAGHAVQVFDKSRGPGGRLATRRAEWTDRQDAARTTRLDHGAPGFTVSDARFAAAVERGVEAGWLAPWSPTLAPASEPLPGHGPHFTVVPDLPRWSRELLSGIPCAWNAPIEGLLRGGGRWRLRSRGTVSSDEFDLVVLAIPPVQAAPLLIPHAPGWARTAAKVAMQPCWTLMGISEPMRRALEWDAARPPAGPIAWILRNETKPGRERREDEIHWVVHARAEWSEQRLEAPGTRCRTNSRRHSTNGWARRCAGSMPSCTAGDTRCRRWCRSSPHTCTGGTACRGWASAVISSAAAASRGHGCRAPPSPKRRWRHWPAVAGAAPPPVPTLRRRPHDAQHAWVSRQQGRAAQQALRGVRPPDELAPRLGEELGRGQVLLRPLPRCAGAHG</sequence>
<dbReference type="AlphaFoldDB" id="A0A5C6U236"/>
<reference evidence="1 2" key="1">
    <citation type="submission" date="2019-08" db="EMBL/GenBank/DDBJ databases">
        <authorList>
            <person name="Khan S.A."/>
            <person name="Jeon C.O."/>
            <person name="Jeong S.E."/>
        </authorList>
    </citation>
    <scope>NUCLEOTIDE SEQUENCE [LARGE SCALE GENOMIC DNA]</scope>
    <source>
        <strain evidence="2">IMCC1728</strain>
    </source>
</reference>
<accession>A0A5C6U236</accession>
<evidence type="ECO:0000313" key="2">
    <source>
        <dbReference type="Proteomes" id="UP000321832"/>
    </source>
</evidence>
<evidence type="ECO:0008006" key="3">
    <source>
        <dbReference type="Google" id="ProtNLM"/>
    </source>
</evidence>
<dbReference type="PRINTS" id="PR00419">
    <property type="entry name" value="ADXRDTASE"/>
</dbReference>
<dbReference type="PANTHER" id="PTHR16128:SF5">
    <property type="entry name" value="FAD_NAD(P)-BINDING OXIDOREDUCTASE FAMILY PROTEIN"/>
    <property type="match status" value="1"/>
</dbReference>
<dbReference type="InterPro" id="IPR036188">
    <property type="entry name" value="FAD/NAD-bd_sf"/>
</dbReference>
<dbReference type="EMBL" id="VOPW01000001">
    <property type="protein sequence ID" value="TXC65755.1"/>
    <property type="molecule type" value="Genomic_DNA"/>
</dbReference>
<organism evidence="1 2">
    <name type="scientific">Piscinibacter aquaticus</name>
    <dbReference type="NCBI Taxonomy" id="392597"/>
    <lineage>
        <taxon>Bacteria</taxon>
        <taxon>Pseudomonadati</taxon>
        <taxon>Pseudomonadota</taxon>
        <taxon>Betaproteobacteria</taxon>
        <taxon>Burkholderiales</taxon>
        <taxon>Sphaerotilaceae</taxon>
        <taxon>Piscinibacter</taxon>
    </lineage>
</organism>
<dbReference type="Proteomes" id="UP000321832">
    <property type="component" value="Unassembled WGS sequence"/>
</dbReference>
<keyword evidence="2" id="KW-1185">Reference proteome</keyword>
<comment type="caution">
    <text evidence="1">The sequence shown here is derived from an EMBL/GenBank/DDBJ whole genome shotgun (WGS) entry which is preliminary data.</text>
</comment>
<proteinExistence type="predicted"/>